<sequence length="82" mass="9037">MVFLFRWLHTSFASELIRWMNSVQQFSMSSLLSFATRIEGTSSLMILLMLARGKVNSSSSGFGGQSSSCGSDILFSVGLQFE</sequence>
<reference evidence="1" key="1">
    <citation type="submission" date="2018-01" db="EMBL/GenBank/DDBJ databases">
        <title>An insight into the sialome of Amazonian anophelines.</title>
        <authorList>
            <person name="Ribeiro J.M."/>
            <person name="Scarpassa V."/>
            <person name="Calvo E."/>
        </authorList>
    </citation>
    <scope>NUCLEOTIDE SEQUENCE</scope>
    <source>
        <tissue evidence="1">Salivary glands</tissue>
    </source>
</reference>
<dbReference type="AlphaFoldDB" id="A0A2M3ZTU6"/>
<evidence type="ECO:0000313" key="1">
    <source>
        <dbReference type="EMBL" id="MBW31870.1"/>
    </source>
</evidence>
<protein>
    <submittedName>
        <fullName evidence="1">Putative secreted peptide</fullName>
    </submittedName>
</protein>
<proteinExistence type="predicted"/>
<organism evidence="1">
    <name type="scientific">Anopheles braziliensis</name>
    <dbReference type="NCBI Taxonomy" id="58242"/>
    <lineage>
        <taxon>Eukaryota</taxon>
        <taxon>Metazoa</taxon>
        <taxon>Ecdysozoa</taxon>
        <taxon>Arthropoda</taxon>
        <taxon>Hexapoda</taxon>
        <taxon>Insecta</taxon>
        <taxon>Pterygota</taxon>
        <taxon>Neoptera</taxon>
        <taxon>Endopterygota</taxon>
        <taxon>Diptera</taxon>
        <taxon>Nematocera</taxon>
        <taxon>Culicoidea</taxon>
        <taxon>Culicidae</taxon>
        <taxon>Anophelinae</taxon>
        <taxon>Anopheles</taxon>
    </lineage>
</organism>
<dbReference type="EMBL" id="GGFM01011119">
    <property type="protein sequence ID" value="MBW31870.1"/>
    <property type="molecule type" value="Transcribed_RNA"/>
</dbReference>
<name>A0A2M3ZTU6_9DIPT</name>
<accession>A0A2M3ZTU6</accession>